<comment type="caution">
    <text evidence="11">The sequence shown here is derived from an EMBL/GenBank/DDBJ whole genome shotgun (WGS) entry which is preliminary data.</text>
</comment>
<accession>A0A0C1E6F7</accession>
<protein>
    <submittedName>
        <fullName evidence="11">Cytochrome protein</fullName>
    </submittedName>
</protein>
<keyword evidence="4 8" id="KW-0479">Metal-binding</keyword>
<dbReference type="InterPro" id="IPR017972">
    <property type="entry name" value="Cyt_P450_CS"/>
</dbReference>
<reference evidence="11 12" key="1">
    <citation type="submission" date="2014-11" db="EMBL/GenBank/DDBJ databases">
        <title>Genomics derived discovery of secondary metabolites biosynthetic gene clusters in Aspergillus ustus.</title>
        <authorList>
            <person name="Pi B."/>
            <person name="Dai F."/>
            <person name="Song X."/>
            <person name="Zhu C."/>
            <person name="Li H."/>
            <person name="Yu D."/>
        </authorList>
    </citation>
    <scope>NUCLEOTIDE SEQUENCE [LARGE SCALE GENOMIC DNA]</scope>
    <source>
        <strain evidence="11 12">3.3904</strain>
    </source>
</reference>
<keyword evidence="5 9" id="KW-0560">Oxidoreductase</keyword>
<evidence type="ECO:0000256" key="5">
    <source>
        <dbReference type="ARBA" id="ARBA00023002"/>
    </source>
</evidence>
<evidence type="ECO:0000256" key="2">
    <source>
        <dbReference type="ARBA" id="ARBA00010617"/>
    </source>
</evidence>
<evidence type="ECO:0000256" key="8">
    <source>
        <dbReference type="PIRSR" id="PIRSR602401-1"/>
    </source>
</evidence>
<dbReference type="CDD" id="cd11065">
    <property type="entry name" value="CYP64-like"/>
    <property type="match status" value="1"/>
</dbReference>
<evidence type="ECO:0000256" key="1">
    <source>
        <dbReference type="ARBA" id="ARBA00001971"/>
    </source>
</evidence>
<dbReference type="PRINTS" id="PR00385">
    <property type="entry name" value="P450"/>
</dbReference>
<dbReference type="GO" id="GO:0004497">
    <property type="term" value="F:monooxygenase activity"/>
    <property type="evidence" value="ECO:0007669"/>
    <property type="project" value="UniProtKB-KW"/>
</dbReference>
<dbReference type="InterPro" id="IPR050364">
    <property type="entry name" value="Cytochrome_P450_fung"/>
</dbReference>
<evidence type="ECO:0000256" key="3">
    <source>
        <dbReference type="ARBA" id="ARBA00022617"/>
    </source>
</evidence>
<organism evidence="11 12">
    <name type="scientific">Aspergillus ustus</name>
    <dbReference type="NCBI Taxonomy" id="40382"/>
    <lineage>
        <taxon>Eukaryota</taxon>
        <taxon>Fungi</taxon>
        <taxon>Dikarya</taxon>
        <taxon>Ascomycota</taxon>
        <taxon>Pezizomycotina</taxon>
        <taxon>Eurotiomycetes</taxon>
        <taxon>Eurotiomycetidae</taxon>
        <taxon>Eurotiales</taxon>
        <taxon>Aspergillaceae</taxon>
        <taxon>Aspergillus</taxon>
        <taxon>Aspergillus subgen. Nidulantes</taxon>
    </lineage>
</organism>
<keyword evidence="12" id="KW-1185">Reference proteome</keyword>
<comment type="cofactor">
    <cofactor evidence="1 8">
        <name>heme</name>
        <dbReference type="ChEBI" id="CHEBI:30413"/>
    </cofactor>
</comment>
<dbReference type="GO" id="GO:0020037">
    <property type="term" value="F:heme binding"/>
    <property type="evidence" value="ECO:0007669"/>
    <property type="project" value="InterPro"/>
</dbReference>
<comment type="similarity">
    <text evidence="2 9">Belongs to the cytochrome P450 family.</text>
</comment>
<dbReference type="InterPro" id="IPR036396">
    <property type="entry name" value="Cyt_P450_sf"/>
</dbReference>
<feature type="binding site" description="axial binding residue" evidence="8">
    <location>
        <position position="480"/>
    </location>
    <ligand>
        <name>heme</name>
        <dbReference type="ChEBI" id="CHEBI:30413"/>
    </ligand>
    <ligandPart>
        <name>Fe</name>
        <dbReference type="ChEBI" id="CHEBI:18248"/>
    </ligandPart>
</feature>
<sequence length="584" mass="66280">MALPSGAAYKYYRALSGLLRTCSSRAHSVGCIYISTLFYRNTCILRHFAHQLSRSRLYNQEKMAAPPLLAVAGIVVCLAVLYILRPKRTLPPGPPKLPLIGNLHQLGKKPMHERCQEWHRQYGPLIYLQLGLDRIAVIGSSQIARDLLDKRGAQYSSRPRFTMAHDNVTKGFHTATLPYGPRWRLHNRMQLSVLNKRIVTRCRKVQEFESLQLIHELLFTNDFHPRFQRWANSLQTGLGYGQRLAKGDECNIHEMEHISRVFRQIFATGTWIVDLFPALNHLPPALAPWKAKADEHFSRTVELFQLNTEEALRKTSWNWSKKIRGLTESQGLPRDEVNFLVGVMAEAGGDTTGVVLDMFTLAAVHHPEEMARAQQEIDSVVGPDRLPTFEDVDRLPYVAAVIKETLRWHPAAPFGLPHSVMQDDTYEGYHIPGGTTIIASQWSINFDPETFPNPYEFQPERYLKNPDLPISSFGFGRRGCPGRYFAMDSLFISVSRILWAFRISPIKEGEHDARVPKWNFVADGALLRPEPFQALFSARDGHRQRLIIKEWAALDKDIDKLYDAIEPVGADGGSQGKEEIVSAA</sequence>
<dbReference type="PRINTS" id="PR00463">
    <property type="entry name" value="EP450I"/>
</dbReference>
<evidence type="ECO:0000256" key="6">
    <source>
        <dbReference type="ARBA" id="ARBA00023004"/>
    </source>
</evidence>
<dbReference type="PANTHER" id="PTHR46300">
    <property type="entry name" value="P450, PUTATIVE (EUROFUNG)-RELATED-RELATED"/>
    <property type="match status" value="1"/>
</dbReference>
<dbReference type="EMBL" id="JOMC01000063">
    <property type="protein sequence ID" value="KIA75678.1"/>
    <property type="molecule type" value="Genomic_DNA"/>
</dbReference>
<evidence type="ECO:0000313" key="11">
    <source>
        <dbReference type="EMBL" id="KIA75678.1"/>
    </source>
</evidence>
<keyword evidence="7 9" id="KW-0503">Monooxygenase</keyword>
<feature type="transmembrane region" description="Helical" evidence="10">
    <location>
        <begin position="64"/>
        <end position="84"/>
    </location>
</feature>
<evidence type="ECO:0000313" key="12">
    <source>
        <dbReference type="Proteomes" id="UP000053475"/>
    </source>
</evidence>
<keyword evidence="10" id="KW-0472">Membrane</keyword>
<dbReference type="Gene3D" id="1.10.630.10">
    <property type="entry name" value="Cytochrome P450"/>
    <property type="match status" value="1"/>
</dbReference>
<dbReference type="GO" id="GO:0005506">
    <property type="term" value="F:iron ion binding"/>
    <property type="evidence" value="ECO:0007669"/>
    <property type="project" value="InterPro"/>
</dbReference>
<dbReference type="SUPFAM" id="SSF48264">
    <property type="entry name" value="Cytochrome P450"/>
    <property type="match status" value="1"/>
</dbReference>
<dbReference type="Proteomes" id="UP000053475">
    <property type="component" value="Unassembled WGS sequence"/>
</dbReference>
<dbReference type="InterPro" id="IPR002401">
    <property type="entry name" value="Cyt_P450_E_grp-I"/>
</dbReference>
<dbReference type="PANTHER" id="PTHR46300:SF1">
    <property type="entry name" value="P450, PUTATIVE (EUROFUNG)-RELATED"/>
    <property type="match status" value="1"/>
</dbReference>
<evidence type="ECO:0000256" key="10">
    <source>
        <dbReference type="SAM" id="Phobius"/>
    </source>
</evidence>
<gene>
    <name evidence="11" type="ORF">HK57_00539</name>
</gene>
<keyword evidence="10" id="KW-1133">Transmembrane helix</keyword>
<name>A0A0C1E6F7_ASPUT</name>
<evidence type="ECO:0000256" key="9">
    <source>
        <dbReference type="RuleBase" id="RU000461"/>
    </source>
</evidence>
<keyword evidence="10" id="KW-0812">Transmembrane</keyword>
<evidence type="ECO:0000256" key="4">
    <source>
        <dbReference type="ARBA" id="ARBA00022723"/>
    </source>
</evidence>
<evidence type="ECO:0000256" key="7">
    <source>
        <dbReference type="ARBA" id="ARBA00023033"/>
    </source>
</evidence>
<dbReference type="InterPro" id="IPR001128">
    <property type="entry name" value="Cyt_P450"/>
</dbReference>
<dbReference type="GO" id="GO:0016705">
    <property type="term" value="F:oxidoreductase activity, acting on paired donors, with incorporation or reduction of molecular oxygen"/>
    <property type="evidence" value="ECO:0007669"/>
    <property type="project" value="InterPro"/>
</dbReference>
<dbReference type="Pfam" id="PF00067">
    <property type="entry name" value="p450"/>
    <property type="match status" value="1"/>
</dbReference>
<dbReference type="PROSITE" id="PS00086">
    <property type="entry name" value="CYTOCHROME_P450"/>
    <property type="match status" value="1"/>
</dbReference>
<dbReference type="AlphaFoldDB" id="A0A0C1E6F7"/>
<proteinExistence type="inferred from homology"/>
<keyword evidence="6 8" id="KW-0408">Iron</keyword>
<keyword evidence="3 8" id="KW-0349">Heme</keyword>